<evidence type="ECO:0008006" key="2">
    <source>
        <dbReference type="Google" id="ProtNLM"/>
    </source>
</evidence>
<dbReference type="AlphaFoldDB" id="X1VFX3"/>
<sequence length="175" mass="19997">MNNSIKKGVVVAVILLFIGLALAPSIHANTQQETEPITSYSQEQPKLQYSITTNIDNVKSIFQFIIVTVTIKNLENESISLEMGGYPGGRFYIFDDDGKLINMYPKYFMTLLWGITLEPEEEYTLYQGIWFQRTSFYRLVRNGEYYIFGGTGLISFNDKDITPDPFGPVITTLYQ</sequence>
<evidence type="ECO:0000313" key="1">
    <source>
        <dbReference type="EMBL" id="GAJ05890.1"/>
    </source>
</evidence>
<gene>
    <name evidence="1" type="ORF">S12H4_52186</name>
</gene>
<accession>X1VFX3</accession>
<protein>
    <recommendedName>
        <fullName evidence="2">Intracellular proteinase inhibitor BsuPI domain-containing protein</fullName>
    </recommendedName>
</protein>
<organism evidence="1">
    <name type="scientific">marine sediment metagenome</name>
    <dbReference type="NCBI Taxonomy" id="412755"/>
    <lineage>
        <taxon>unclassified sequences</taxon>
        <taxon>metagenomes</taxon>
        <taxon>ecological metagenomes</taxon>
    </lineage>
</organism>
<dbReference type="EMBL" id="BARW01033076">
    <property type="protein sequence ID" value="GAJ05890.1"/>
    <property type="molecule type" value="Genomic_DNA"/>
</dbReference>
<reference evidence="1" key="1">
    <citation type="journal article" date="2014" name="Front. Microbiol.">
        <title>High frequency of phylogenetically diverse reductive dehalogenase-homologous genes in deep subseafloor sedimentary metagenomes.</title>
        <authorList>
            <person name="Kawai M."/>
            <person name="Futagami T."/>
            <person name="Toyoda A."/>
            <person name="Takaki Y."/>
            <person name="Nishi S."/>
            <person name="Hori S."/>
            <person name="Arai W."/>
            <person name="Tsubouchi T."/>
            <person name="Morono Y."/>
            <person name="Uchiyama I."/>
            <person name="Ito T."/>
            <person name="Fujiyama A."/>
            <person name="Inagaki F."/>
            <person name="Takami H."/>
        </authorList>
    </citation>
    <scope>NUCLEOTIDE SEQUENCE</scope>
    <source>
        <strain evidence="1">Expedition CK06-06</strain>
    </source>
</reference>
<name>X1VFX3_9ZZZZ</name>
<feature type="non-terminal residue" evidence="1">
    <location>
        <position position="175"/>
    </location>
</feature>
<proteinExistence type="predicted"/>
<comment type="caution">
    <text evidence="1">The sequence shown here is derived from an EMBL/GenBank/DDBJ whole genome shotgun (WGS) entry which is preliminary data.</text>
</comment>